<dbReference type="Pfam" id="PF14394">
    <property type="entry name" value="DUF4423"/>
    <property type="match status" value="1"/>
</dbReference>
<dbReference type="InterPro" id="IPR025537">
    <property type="entry name" value="DUF4423"/>
</dbReference>
<reference evidence="2 3" key="1">
    <citation type="submission" date="2017-08" db="EMBL/GenBank/DDBJ databases">
        <authorList>
            <person name="de Groot N.N."/>
        </authorList>
    </citation>
    <scope>NUCLEOTIDE SEQUENCE [LARGE SCALE GENOMIC DNA]</scope>
    <source>
        <strain evidence="2 3">HM2</strain>
    </source>
</reference>
<evidence type="ECO:0000313" key="2">
    <source>
        <dbReference type="EMBL" id="SUQ24935.1"/>
    </source>
</evidence>
<name>A0A380S711_FIBSU</name>
<proteinExistence type="predicted"/>
<dbReference type="RefSeq" id="WP_109573277.1">
    <property type="nucleotide sequence ID" value="NZ_UHJL01000003.1"/>
</dbReference>
<feature type="domain" description="DUF4423" evidence="1">
    <location>
        <begin position="103"/>
        <end position="268"/>
    </location>
</feature>
<gene>
    <name evidence="2" type="ORF">SAMN05661053_2349</name>
</gene>
<dbReference type="EMBL" id="UHJL01000003">
    <property type="protein sequence ID" value="SUQ24935.1"/>
    <property type="molecule type" value="Genomic_DNA"/>
</dbReference>
<organism evidence="2 3">
    <name type="scientific">Fibrobacter succinogenes</name>
    <name type="common">Bacteroides succinogenes</name>
    <dbReference type="NCBI Taxonomy" id="833"/>
    <lineage>
        <taxon>Bacteria</taxon>
        <taxon>Pseudomonadati</taxon>
        <taxon>Fibrobacterota</taxon>
        <taxon>Fibrobacteria</taxon>
        <taxon>Fibrobacterales</taxon>
        <taxon>Fibrobacteraceae</taxon>
        <taxon>Fibrobacter</taxon>
    </lineage>
</organism>
<evidence type="ECO:0000313" key="3">
    <source>
        <dbReference type="Proteomes" id="UP000255423"/>
    </source>
</evidence>
<sequence>MKEILEYTSYRQYIADYYADKKAKSAFTWQEFANEAGFSSRVYLKYVSEGRFNLSDSATARVADAMRLVDYEREYFTEMVKFDHAKSDDEKKAAFNKMLAIADAHKAKILEGDSFRFFESWKNPVIRELAPSMPGAKPLAIAHACRPEITAAEVSDVLNFLVKGGFLEKNDEGNYVQTDKSLTTGRMEVTPLAVRTMHRQMGELALEAIEGVAQDKRNFSGVTFGITKDGYDEIVQEIADCRKKVIAIARKNAATDEVYRLNMQLFPLTQKQDLKK</sequence>
<dbReference type="InterPro" id="IPR011873">
    <property type="entry name" value="CHP02147"/>
</dbReference>
<accession>A0A380S711</accession>
<evidence type="ECO:0000259" key="1">
    <source>
        <dbReference type="Pfam" id="PF14394"/>
    </source>
</evidence>
<dbReference type="AlphaFoldDB" id="A0A380S711"/>
<protein>
    <submittedName>
        <fullName evidence="2">TIGR02147 family protein</fullName>
    </submittedName>
</protein>
<dbReference type="Proteomes" id="UP000255423">
    <property type="component" value="Unassembled WGS sequence"/>
</dbReference>
<dbReference type="NCBIfam" id="TIGR02147">
    <property type="entry name" value="Fsuc_second"/>
    <property type="match status" value="1"/>
</dbReference>